<dbReference type="PANTHER" id="PTHR44942">
    <property type="entry name" value="METHYLTRANSF_11 DOMAIN-CONTAINING PROTEIN"/>
    <property type="match status" value="1"/>
</dbReference>
<gene>
    <name evidence="5" type="ORF">CARN1_1543</name>
</gene>
<dbReference type="GO" id="GO:0008757">
    <property type="term" value="F:S-adenosylmethionine-dependent methyltransferase activity"/>
    <property type="evidence" value="ECO:0007669"/>
    <property type="project" value="InterPro"/>
</dbReference>
<reference evidence="5" key="1">
    <citation type="submission" date="2009-10" db="EMBL/GenBank/DDBJ databases">
        <title>Diversity of trophic interactions inside an arsenic-rich microbial ecosystem.</title>
        <authorList>
            <person name="Bertin P.N."/>
            <person name="Heinrich-Salmeron A."/>
            <person name="Pelletier E."/>
            <person name="Goulhen-Chollet F."/>
            <person name="Arsene-Ploetze F."/>
            <person name="Gallien S."/>
            <person name="Calteau A."/>
            <person name="Vallenet D."/>
            <person name="Casiot C."/>
            <person name="Chane-Woon-Ming B."/>
            <person name="Giloteaux L."/>
            <person name="Barakat M."/>
            <person name="Bonnefoy V."/>
            <person name="Bruneel O."/>
            <person name="Chandler M."/>
            <person name="Cleiss J."/>
            <person name="Duran R."/>
            <person name="Elbaz-Poulichet F."/>
            <person name="Fonknechten N."/>
            <person name="Lauga B."/>
            <person name="Mornico D."/>
            <person name="Ortet P."/>
            <person name="Schaeffer C."/>
            <person name="Siguier P."/>
            <person name="Alexander Thil Smith A."/>
            <person name="Van Dorsselaer A."/>
            <person name="Weissenbach J."/>
            <person name="Medigue C."/>
            <person name="Le Paslier D."/>
        </authorList>
    </citation>
    <scope>NUCLEOTIDE SEQUENCE</scope>
</reference>
<evidence type="ECO:0000313" key="5">
    <source>
        <dbReference type="EMBL" id="CBH75218.1"/>
    </source>
</evidence>
<dbReference type="AlphaFoldDB" id="E6PFI2"/>
<dbReference type="CDD" id="cd02440">
    <property type="entry name" value="AdoMet_MTases"/>
    <property type="match status" value="1"/>
</dbReference>
<evidence type="ECO:0000256" key="1">
    <source>
        <dbReference type="ARBA" id="ARBA00008361"/>
    </source>
</evidence>
<evidence type="ECO:0000256" key="3">
    <source>
        <dbReference type="ARBA" id="ARBA00022679"/>
    </source>
</evidence>
<keyword evidence="3 5" id="KW-0808">Transferase</keyword>
<feature type="domain" description="Methyltransferase type 11" evidence="4">
    <location>
        <begin position="48"/>
        <end position="135"/>
    </location>
</feature>
<evidence type="ECO:0000259" key="4">
    <source>
        <dbReference type="Pfam" id="PF08241"/>
    </source>
</evidence>
<proteinExistence type="inferred from homology"/>
<dbReference type="InterPro" id="IPR029063">
    <property type="entry name" value="SAM-dependent_MTases_sf"/>
</dbReference>
<dbReference type="EMBL" id="CABL01000006">
    <property type="protein sequence ID" value="CBH75218.1"/>
    <property type="molecule type" value="Genomic_DNA"/>
</dbReference>
<sequence length="250" mass="27830">MARTMIDPTQRFSERAADYVLGRPSYPVEAIDALFEGFGDPLKLRVADLGAGTGISSRLLAERAGSTIAVEPNAAMRAGAEPFPRLEWRDARAEATGLPDASVDLATAFQAFHWFDAPAALAEIERILRPGGRAALLYNERDERDPFTAAYGELVRTHATDESEVRRSDGRLTFLAYSGWKRVRFAPYPNAQRLDRAGLFARVGSTSYLPHKGEAARRLREELEALFERFERDGFVKMTMQCSVTLAETR</sequence>
<organism evidence="5">
    <name type="scientific">mine drainage metagenome</name>
    <dbReference type="NCBI Taxonomy" id="410659"/>
    <lineage>
        <taxon>unclassified sequences</taxon>
        <taxon>metagenomes</taxon>
        <taxon>ecological metagenomes</taxon>
    </lineage>
</organism>
<comment type="similarity">
    <text evidence="1">Belongs to the methyltransferase superfamily.</text>
</comment>
<dbReference type="SUPFAM" id="SSF53335">
    <property type="entry name" value="S-adenosyl-L-methionine-dependent methyltransferases"/>
    <property type="match status" value="1"/>
</dbReference>
<dbReference type="InterPro" id="IPR013216">
    <property type="entry name" value="Methyltransf_11"/>
</dbReference>
<dbReference type="Gene3D" id="3.40.50.150">
    <property type="entry name" value="Vaccinia Virus protein VP39"/>
    <property type="match status" value="1"/>
</dbReference>
<keyword evidence="2 5" id="KW-0489">Methyltransferase</keyword>
<dbReference type="GO" id="GO:0032259">
    <property type="term" value="P:methylation"/>
    <property type="evidence" value="ECO:0007669"/>
    <property type="project" value="UniProtKB-KW"/>
</dbReference>
<evidence type="ECO:0000256" key="2">
    <source>
        <dbReference type="ARBA" id="ARBA00022603"/>
    </source>
</evidence>
<dbReference type="Pfam" id="PF08241">
    <property type="entry name" value="Methyltransf_11"/>
    <property type="match status" value="1"/>
</dbReference>
<name>E6PFI2_9ZZZZ</name>
<dbReference type="PANTHER" id="PTHR44942:SF4">
    <property type="entry name" value="METHYLTRANSFERASE TYPE 11 DOMAIN-CONTAINING PROTEIN"/>
    <property type="match status" value="1"/>
</dbReference>
<comment type="caution">
    <text evidence="5">The sequence shown here is derived from an EMBL/GenBank/DDBJ whole genome shotgun (WGS) entry which is preliminary data.</text>
</comment>
<protein>
    <submittedName>
        <fullName evidence="5">Putative methyltransferase</fullName>
    </submittedName>
</protein>
<accession>E6PFI2</accession>
<dbReference type="InterPro" id="IPR051052">
    <property type="entry name" value="Diverse_substrate_MTase"/>
</dbReference>